<keyword evidence="5" id="KW-0067">ATP-binding</keyword>
<proteinExistence type="predicted"/>
<gene>
    <name evidence="9" type="ORF">GCM10025881_28380</name>
</gene>
<sequence length="387" mass="41627">MQSENGAWLRVRSLSKQFGGARALAAVDIDIHRGEVHGLVGANGAGKSTLIRCLAGVTAPDEGVVTLDGAETRIANPRDAEQAGFAFIHQELNLVPHFTSVQNIVLGTGLATRAGFVDRKRARRAAAEAAARVGITFPLDRRVDELSVAERWLVMICKALVRNASMIAMDEPTASLSDNESQNLFKVIRDLADDGVAILYVSHRLDEVLDLSDRITVFRDGRVTDHAERGSLDKRGLIRAIVGAEVADAVRPPAVDIDRSTTPLFAARNVRRGRWVRGVSFELHRGEVLGLGGLVGAGRSELARLAFGADRLDDGRFELDGTPLRSGSVPRAVRNGIGLVPEERRAEGLMLEKSVAYNMNIAVLRNLLTTPGSRSSAAASRSPGRPT</sequence>
<dbReference type="InterPro" id="IPR003593">
    <property type="entry name" value="AAA+_ATPase"/>
</dbReference>
<reference evidence="10" key="1">
    <citation type="journal article" date="2019" name="Int. J. Syst. Evol. Microbiol.">
        <title>The Global Catalogue of Microorganisms (GCM) 10K type strain sequencing project: providing services to taxonomists for standard genome sequencing and annotation.</title>
        <authorList>
            <consortium name="The Broad Institute Genomics Platform"/>
            <consortium name="The Broad Institute Genome Sequencing Center for Infectious Disease"/>
            <person name="Wu L."/>
            <person name="Ma J."/>
        </authorList>
    </citation>
    <scope>NUCLEOTIDE SEQUENCE [LARGE SCALE GENOMIC DNA]</scope>
    <source>
        <strain evidence="10">NBRC 108894</strain>
    </source>
</reference>
<evidence type="ECO:0000256" key="2">
    <source>
        <dbReference type="ARBA" id="ARBA00022475"/>
    </source>
</evidence>
<dbReference type="Gene3D" id="3.40.50.300">
    <property type="entry name" value="P-loop containing nucleotide triphosphate hydrolases"/>
    <property type="match status" value="2"/>
</dbReference>
<keyword evidence="1" id="KW-0813">Transport</keyword>
<dbReference type="RefSeq" id="WP_284254682.1">
    <property type="nucleotide sequence ID" value="NZ_BSVB01000001.1"/>
</dbReference>
<keyword evidence="7" id="KW-0472">Membrane</keyword>
<dbReference type="SMART" id="SM00382">
    <property type="entry name" value="AAA"/>
    <property type="match status" value="1"/>
</dbReference>
<evidence type="ECO:0000256" key="6">
    <source>
        <dbReference type="ARBA" id="ARBA00022967"/>
    </source>
</evidence>
<dbReference type="InterPro" id="IPR050107">
    <property type="entry name" value="ABC_carbohydrate_import_ATPase"/>
</dbReference>
<evidence type="ECO:0000256" key="7">
    <source>
        <dbReference type="ARBA" id="ARBA00023136"/>
    </source>
</evidence>
<dbReference type="Pfam" id="PF00005">
    <property type="entry name" value="ABC_tran"/>
    <property type="match status" value="2"/>
</dbReference>
<comment type="caution">
    <text evidence="9">The sequence shown here is derived from an EMBL/GenBank/DDBJ whole genome shotgun (WGS) entry which is preliminary data.</text>
</comment>
<keyword evidence="4" id="KW-0547">Nucleotide-binding</keyword>
<dbReference type="PANTHER" id="PTHR43790:SF3">
    <property type="entry name" value="D-ALLOSE IMPORT ATP-BINDING PROTEIN ALSA-RELATED"/>
    <property type="match status" value="1"/>
</dbReference>
<dbReference type="CDD" id="cd03216">
    <property type="entry name" value="ABC_Carb_Monos_I"/>
    <property type="match status" value="1"/>
</dbReference>
<keyword evidence="6" id="KW-1278">Translocase</keyword>
<evidence type="ECO:0000256" key="4">
    <source>
        <dbReference type="ARBA" id="ARBA00022741"/>
    </source>
</evidence>
<protein>
    <recommendedName>
        <fullName evidence="8">ABC transporter domain-containing protein</fullName>
    </recommendedName>
</protein>
<dbReference type="EMBL" id="BSVB01000001">
    <property type="protein sequence ID" value="GMA96014.1"/>
    <property type="molecule type" value="Genomic_DNA"/>
</dbReference>
<evidence type="ECO:0000256" key="1">
    <source>
        <dbReference type="ARBA" id="ARBA00022448"/>
    </source>
</evidence>
<name>A0ABQ6K6L4_9MICO</name>
<dbReference type="InterPro" id="IPR027417">
    <property type="entry name" value="P-loop_NTPase"/>
</dbReference>
<dbReference type="PROSITE" id="PS50893">
    <property type="entry name" value="ABC_TRANSPORTER_2"/>
    <property type="match status" value="1"/>
</dbReference>
<keyword evidence="3" id="KW-0762">Sugar transport</keyword>
<accession>A0ABQ6K6L4</accession>
<dbReference type="SUPFAM" id="SSF52540">
    <property type="entry name" value="P-loop containing nucleoside triphosphate hydrolases"/>
    <property type="match status" value="2"/>
</dbReference>
<evidence type="ECO:0000313" key="9">
    <source>
        <dbReference type="EMBL" id="GMA96014.1"/>
    </source>
</evidence>
<evidence type="ECO:0000256" key="3">
    <source>
        <dbReference type="ARBA" id="ARBA00022597"/>
    </source>
</evidence>
<keyword evidence="10" id="KW-1185">Reference proteome</keyword>
<dbReference type="PANTHER" id="PTHR43790">
    <property type="entry name" value="CARBOHYDRATE TRANSPORT ATP-BINDING PROTEIN MG119-RELATED"/>
    <property type="match status" value="1"/>
</dbReference>
<dbReference type="Proteomes" id="UP001157034">
    <property type="component" value="Unassembled WGS sequence"/>
</dbReference>
<feature type="domain" description="ABC transporter" evidence="8">
    <location>
        <begin position="9"/>
        <end position="245"/>
    </location>
</feature>
<organism evidence="9 10">
    <name type="scientific">Pseudolysinimonas kribbensis</name>
    <dbReference type="NCBI Taxonomy" id="433641"/>
    <lineage>
        <taxon>Bacteria</taxon>
        <taxon>Bacillati</taxon>
        <taxon>Actinomycetota</taxon>
        <taxon>Actinomycetes</taxon>
        <taxon>Micrococcales</taxon>
        <taxon>Microbacteriaceae</taxon>
        <taxon>Pseudolysinimonas</taxon>
    </lineage>
</organism>
<evidence type="ECO:0000313" key="10">
    <source>
        <dbReference type="Proteomes" id="UP001157034"/>
    </source>
</evidence>
<keyword evidence="2" id="KW-1003">Cell membrane</keyword>
<dbReference type="InterPro" id="IPR003439">
    <property type="entry name" value="ABC_transporter-like_ATP-bd"/>
</dbReference>
<evidence type="ECO:0000256" key="5">
    <source>
        <dbReference type="ARBA" id="ARBA00022840"/>
    </source>
</evidence>
<evidence type="ECO:0000259" key="8">
    <source>
        <dbReference type="PROSITE" id="PS50893"/>
    </source>
</evidence>